<dbReference type="SMART" id="SM00437">
    <property type="entry name" value="TOP1Ac"/>
    <property type="match status" value="1"/>
</dbReference>
<evidence type="ECO:0000256" key="1">
    <source>
        <dbReference type="ARBA" id="ARBA00000213"/>
    </source>
</evidence>
<comment type="caution">
    <text evidence="11">The sequence shown here is derived from an EMBL/GenBank/DDBJ whole genome shotgun (WGS) entry which is preliminary data.</text>
</comment>
<feature type="region of interest" description="Disordered" evidence="8">
    <location>
        <begin position="527"/>
        <end position="576"/>
    </location>
</feature>
<dbReference type="PANTHER" id="PTHR11390">
    <property type="entry name" value="PROKARYOTIC DNA TOPOISOMERASE"/>
    <property type="match status" value="1"/>
</dbReference>
<feature type="compositionally biased region" description="Basic residues" evidence="8">
    <location>
        <begin position="546"/>
        <end position="558"/>
    </location>
</feature>
<dbReference type="InterPro" id="IPR013826">
    <property type="entry name" value="Topo_IA_cen_sub3"/>
</dbReference>
<dbReference type="InterPro" id="IPR034144">
    <property type="entry name" value="TOPRIM_TopoIII"/>
</dbReference>
<keyword evidence="12" id="KW-1185">Reference proteome</keyword>
<dbReference type="InterPro" id="IPR023405">
    <property type="entry name" value="Topo_IA_core_domain"/>
</dbReference>
<dbReference type="InterPro" id="IPR003602">
    <property type="entry name" value="Topo_IA_DNA-bd_dom"/>
</dbReference>
<dbReference type="PROSITE" id="PS52039">
    <property type="entry name" value="TOPO_IA_2"/>
    <property type="match status" value="1"/>
</dbReference>
<organism evidence="11 12">
    <name type="scientific">Rhizodiscina lignyota</name>
    <dbReference type="NCBI Taxonomy" id="1504668"/>
    <lineage>
        <taxon>Eukaryota</taxon>
        <taxon>Fungi</taxon>
        <taxon>Dikarya</taxon>
        <taxon>Ascomycota</taxon>
        <taxon>Pezizomycotina</taxon>
        <taxon>Dothideomycetes</taxon>
        <taxon>Pleosporomycetidae</taxon>
        <taxon>Aulographales</taxon>
        <taxon>Rhizodiscinaceae</taxon>
        <taxon>Rhizodiscina</taxon>
    </lineage>
</organism>
<reference evidence="11" key="1">
    <citation type="journal article" date="2020" name="Stud. Mycol.">
        <title>101 Dothideomycetes genomes: a test case for predicting lifestyles and emergence of pathogens.</title>
        <authorList>
            <person name="Haridas S."/>
            <person name="Albert R."/>
            <person name="Binder M."/>
            <person name="Bloem J."/>
            <person name="Labutti K."/>
            <person name="Salamov A."/>
            <person name="Andreopoulos B."/>
            <person name="Baker S."/>
            <person name="Barry K."/>
            <person name="Bills G."/>
            <person name="Bluhm B."/>
            <person name="Cannon C."/>
            <person name="Castanera R."/>
            <person name="Culley D."/>
            <person name="Daum C."/>
            <person name="Ezra D."/>
            <person name="Gonzalez J."/>
            <person name="Henrissat B."/>
            <person name="Kuo A."/>
            <person name="Liang C."/>
            <person name="Lipzen A."/>
            <person name="Lutzoni F."/>
            <person name="Magnuson J."/>
            <person name="Mondo S."/>
            <person name="Nolan M."/>
            <person name="Ohm R."/>
            <person name="Pangilinan J."/>
            <person name="Park H.-J."/>
            <person name="Ramirez L."/>
            <person name="Alfaro M."/>
            <person name="Sun H."/>
            <person name="Tritt A."/>
            <person name="Yoshinaga Y."/>
            <person name="Zwiers L.-H."/>
            <person name="Turgeon B."/>
            <person name="Goodwin S."/>
            <person name="Spatafora J."/>
            <person name="Crous P."/>
            <person name="Grigoriev I."/>
        </authorList>
    </citation>
    <scope>NUCLEOTIDE SEQUENCE</scope>
    <source>
        <strain evidence="11">CBS 133067</strain>
    </source>
</reference>
<dbReference type="OrthoDB" id="430051at2759"/>
<dbReference type="Gene3D" id="3.40.50.140">
    <property type="match status" value="1"/>
</dbReference>
<protein>
    <recommendedName>
        <fullName evidence="3 7">DNA topoisomerase</fullName>
        <ecNumber evidence="3 7">5.6.2.1</ecNumber>
    </recommendedName>
</protein>
<feature type="domain" description="Toprim" evidence="9">
    <location>
        <begin position="3"/>
        <end position="151"/>
    </location>
</feature>
<dbReference type="InterPro" id="IPR013825">
    <property type="entry name" value="Topo_IA_cen_sub2"/>
</dbReference>
<gene>
    <name evidence="11" type="ORF">NA57DRAFT_64557</name>
</gene>
<evidence type="ECO:0000256" key="4">
    <source>
        <dbReference type="ARBA" id="ARBA00023029"/>
    </source>
</evidence>
<dbReference type="Pfam" id="PF01751">
    <property type="entry name" value="Toprim"/>
    <property type="match status" value="1"/>
</dbReference>
<dbReference type="GO" id="GO:0005634">
    <property type="term" value="C:nucleus"/>
    <property type="evidence" value="ECO:0007669"/>
    <property type="project" value="TreeGrafter"/>
</dbReference>
<comment type="function">
    <text evidence="7">Introduces a single-strand break via transesterification at a target site in duplex DNA. Releases the supercoiling and torsional tension of DNA introduced during the DNA replication and transcription by transiently cleaving and rejoining one strand of the DNA duplex. The scissile phosphodiester is attacked by the catalytic tyrosine of the enzyme, resulting in the formation of a DNA-(5'-phosphotyrosyl)-enzyme intermediate and the expulsion of a 3'-OH DNA strand.</text>
</comment>
<dbReference type="Gene3D" id="1.10.290.10">
    <property type="entry name" value="Topoisomerase I, domain 4"/>
    <property type="match status" value="1"/>
</dbReference>
<dbReference type="FunFam" id="3.40.50.140:FF:000005">
    <property type="entry name" value="DNA topoisomerase"/>
    <property type="match status" value="1"/>
</dbReference>
<dbReference type="EMBL" id="ML978123">
    <property type="protein sequence ID" value="KAF2101899.1"/>
    <property type="molecule type" value="Genomic_DNA"/>
</dbReference>
<evidence type="ECO:0000259" key="10">
    <source>
        <dbReference type="PROSITE" id="PS52039"/>
    </source>
</evidence>
<dbReference type="GO" id="GO:0006281">
    <property type="term" value="P:DNA repair"/>
    <property type="evidence" value="ECO:0007669"/>
    <property type="project" value="TreeGrafter"/>
</dbReference>
<evidence type="ECO:0000256" key="6">
    <source>
        <dbReference type="ARBA" id="ARBA00023235"/>
    </source>
</evidence>
<dbReference type="EC" id="5.6.2.1" evidence="3 7"/>
<evidence type="ECO:0000259" key="9">
    <source>
        <dbReference type="PROSITE" id="PS50880"/>
    </source>
</evidence>
<sequence>MGRILCVAEKPSIARTVAGFLGGNVQGRNVRGDQWLKNFEFTYDFGLPWGQSEVIFTSVRGHVHEHDFDPRYRSWQSCNPQSLFEAPIITSVAKDKKVIAENISTKARYCNALFIWTDCDREGEHIGAEVRDIALRSNPRIEVKRAKFHAYTRQLIVQAARNPIALNEHEADAVAARIELDLRLGAAFTRLQTLQLKPMIQHLVGEKGVISYGSCQFPTLGFVVDRYFRVKRFVPEAFWRIVVFHEKDGVRCKFNWARERLFDRMAVTILYERCLSAKFARVIKMETKPKSKWKPLPLTTVELQTCGARFLRMTSKRVMEVAEKLYTEGWISYPRTETDQFDASMDLRALVQKQTQSQNWGTYAQGLLNGNFKQPRQGRENDNAHPPIHPVNFVAPTRLDGEQNRVYEFVVRRFLACCSEDAKGMSTTCAIVWGGETFSTSGLIVLERNFLDVYPYMRWNSSQELPKFEVGEMFVPTEANMVDGETKAPGYLTEEELIKMMNANGIGTDATIAEHIEKIEQREYVKSRTHDADGADETVVEERGARGGRGRGRGRGRGGRGGANARGGGGGSGNGMREFVPTTLGVALIEGYDNLRFQTSLSKPFLRKEMEDHMRAICEGRMTKADVVHQSLEQYREVFVITTQQMDVLKAAFRKYILGVNAGVEGG</sequence>
<evidence type="ECO:0000256" key="7">
    <source>
        <dbReference type="RuleBase" id="RU362092"/>
    </source>
</evidence>
<dbReference type="InterPro" id="IPR006171">
    <property type="entry name" value="TOPRIM_dom"/>
</dbReference>
<evidence type="ECO:0000313" key="12">
    <source>
        <dbReference type="Proteomes" id="UP000799772"/>
    </source>
</evidence>
<dbReference type="GO" id="GO:0006310">
    <property type="term" value="P:DNA recombination"/>
    <property type="evidence" value="ECO:0007669"/>
    <property type="project" value="TreeGrafter"/>
</dbReference>
<dbReference type="InterPro" id="IPR023406">
    <property type="entry name" value="Topo_IA_AS"/>
</dbReference>
<evidence type="ECO:0000256" key="3">
    <source>
        <dbReference type="ARBA" id="ARBA00012891"/>
    </source>
</evidence>
<dbReference type="SMART" id="SM00436">
    <property type="entry name" value="TOP1Bc"/>
    <property type="match status" value="1"/>
</dbReference>
<accession>A0A9P4IM20</accession>
<dbReference type="GO" id="GO:0031422">
    <property type="term" value="C:RecQ family helicase-topoisomerase III complex"/>
    <property type="evidence" value="ECO:0007669"/>
    <property type="project" value="TreeGrafter"/>
</dbReference>
<name>A0A9P4IM20_9PEZI</name>
<dbReference type="AlphaFoldDB" id="A0A9P4IM20"/>
<dbReference type="SUPFAM" id="SSF56712">
    <property type="entry name" value="Prokaryotic type I DNA topoisomerase"/>
    <property type="match status" value="1"/>
</dbReference>
<dbReference type="PROSITE" id="PS50880">
    <property type="entry name" value="TOPRIM"/>
    <property type="match status" value="1"/>
</dbReference>
<dbReference type="InterPro" id="IPR013497">
    <property type="entry name" value="Topo_IA_cen"/>
</dbReference>
<feature type="compositionally biased region" description="Gly residues" evidence="8">
    <location>
        <begin position="559"/>
        <end position="574"/>
    </location>
</feature>
<evidence type="ECO:0000256" key="5">
    <source>
        <dbReference type="ARBA" id="ARBA00023125"/>
    </source>
</evidence>
<dbReference type="Gene3D" id="2.70.20.10">
    <property type="entry name" value="Topoisomerase I, domain 3"/>
    <property type="match status" value="1"/>
</dbReference>
<comment type="similarity">
    <text evidence="2 7">Belongs to the type IA topoisomerase family.</text>
</comment>
<dbReference type="Proteomes" id="UP000799772">
    <property type="component" value="Unassembled WGS sequence"/>
</dbReference>
<dbReference type="GO" id="GO:0003677">
    <property type="term" value="F:DNA binding"/>
    <property type="evidence" value="ECO:0007669"/>
    <property type="project" value="UniProtKB-KW"/>
</dbReference>
<dbReference type="FunFam" id="1.10.290.10:FF:000001">
    <property type="entry name" value="DNA topoisomerase"/>
    <property type="match status" value="1"/>
</dbReference>
<dbReference type="CDD" id="cd00186">
    <property type="entry name" value="TOP1Ac"/>
    <property type="match status" value="1"/>
</dbReference>
<keyword evidence="5 7" id="KW-0238">DNA-binding</keyword>
<evidence type="ECO:0000313" key="11">
    <source>
        <dbReference type="EMBL" id="KAF2101899.1"/>
    </source>
</evidence>
<keyword evidence="6 7" id="KW-0413">Isomerase</keyword>
<proteinExistence type="inferred from homology"/>
<dbReference type="InterPro" id="IPR003601">
    <property type="entry name" value="Topo_IA_2"/>
</dbReference>
<keyword evidence="4 7" id="KW-0799">Topoisomerase</keyword>
<feature type="domain" description="Topo IA-type catalytic" evidence="10">
    <location>
        <begin position="167"/>
        <end position="639"/>
    </location>
</feature>
<dbReference type="GO" id="GO:0006265">
    <property type="term" value="P:DNA topological change"/>
    <property type="evidence" value="ECO:0007669"/>
    <property type="project" value="InterPro"/>
</dbReference>
<dbReference type="Gene3D" id="1.10.460.10">
    <property type="entry name" value="Topoisomerase I, domain 2"/>
    <property type="match status" value="1"/>
</dbReference>
<dbReference type="CDD" id="cd03362">
    <property type="entry name" value="TOPRIM_TopoIA_TopoIII"/>
    <property type="match status" value="1"/>
</dbReference>
<dbReference type="InterPro" id="IPR000380">
    <property type="entry name" value="Topo_IA"/>
</dbReference>
<dbReference type="PRINTS" id="PR00417">
    <property type="entry name" value="PRTPISMRASEI"/>
</dbReference>
<dbReference type="Pfam" id="PF01131">
    <property type="entry name" value="Topoisom_bac"/>
    <property type="match status" value="1"/>
</dbReference>
<evidence type="ECO:0000256" key="8">
    <source>
        <dbReference type="SAM" id="MobiDB-lite"/>
    </source>
</evidence>
<dbReference type="PROSITE" id="PS00396">
    <property type="entry name" value="TOPO_IA_1"/>
    <property type="match status" value="1"/>
</dbReference>
<dbReference type="GO" id="GO:0003917">
    <property type="term" value="F:DNA topoisomerase type I (single strand cut, ATP-independent) activity"/>
    <property type="evidence" value="ECO:0007669"/>
    <property type="project" value="UniProtKB-EC"/>
</dbReference>
<comment type="catalytic activity">
    <reaction evidence="1 7">
        <text>ATP-independent breakage of single-stranded DNA, followed by passage and rejoining.</text>
        <dbReference type="EC" id="5.6.2.1"/>
    </reaction>
</comment>
<dbReference type="SMART" id="SM00493">
    <property type="entry name" value="TOPRIM"/>
    <property type="match status" value="1"/>
</dbReference>
<dbReference type="InterPro" id="IPR013824">
    <property type="entry name" value="Topo_IA_cen_sub1"/>
</dbReference>
<evidence type="ECO:0000256" key="2">
    <source>
        <dbReference type="ARBA" id="ARBA00009446"/>
    </source>
</evidence>
<dbReference type="PANTHER" id="PTHR11390:SF21">
    <property type="entry name" value="DNA TOPOISOMERASE 3-ALPHA"/>
    <property type="match status" value="1"/>
</dbReference>